<keyword evidence="3" id="KW-1185">Reference proteome</keyword>
<evidence type="ECO:0000313" key="2">
    <source>
        <dbReference type="EMBL" id="QIR15713.1"/>
    </source>
</evidence>
<sequence>MQLQCALCHKNFSITHVVHNRGKGLSAQIQCPHCNAWLGRNRLLTTGKIVGFYTAVGAGIAGYMMGDVNHIVTPIIILSLILVGVTHIMDHLLLIEAPEKNDATND</sequence>
<evidence type="ECO:0000256" key="1">
    <source>
        <dbReference type="SAM" id="Phobius"/>
    </source>
</evidence>
<feature type="transmembrane region" description="Helical" evidence="1">
    <location>
        <begin position="49"/>
        <end position="65"/>
    </location>
</feature>
<name>A0A6G9QNQ2_9GAMM</name>
<dbReference type="KEGG" id="saes:HBH39_15490"/>
<evidence type="ECO:0000313" key="3">
    <source>
        <dbReference type="Proteomes" id="UP000502608"/>
    </source>
</evidence>
<keyword evidence="1" id="KW-1133">Transmembrane helix</keyword>
<gene>
    <name evidence="2" type="ORF">HBH39_15490</name>
</gene>
<dbReference type="Proteomes" id="UP000502608">
    <property type="component" value="Chromosome"/>
</dbReference>
<keyword evidence="1" id="KW-0812">Transmembrane</keyword>
<protein>
    <submittedName>
        <fullName evidence="2">Uncharacterized protein</fullName>
    </submittedName>
</protein>
<dbReference type="RefSeq" id="WP_167679569.1">
    <property type="nucleotide sequence ID" value="NZ_CP050313.1"/>
</dbReference>
<reference evidence="2 3" key="1">
    <citation type="submission" date="2020-03" db="EMBL/GenBank/DDBJ databases">
        <title>Complete genome sequence of Shewanella sp.</title>
        <authorList>
            <person name="Kim Y.-S."/>
            <person name="Kim S.-J."/>
            <person name="Jung H.-K."/>
            <person name="Kim K.-H."/>
        </authorList>
    </citation>
    <scope>NUCLEOTIDE SEQUENCE [LARGE SCALE GENOMIC DNA]</scope>
    <source>
        <strain evidence="2 3">PN3F2</strain>
    </source>
</reference>
<dbReference type="AlphaFoldDB" id="A0A6G9QNQ2"/>
<accession>A0A6G9QNQ2</accession>
<dbReference type="EMBL" id="CP050313">
    <property type="protein sequence ID" value="QIR15713.1"/>
    <property type="molecule type" value="Genomic_DNA"/>
</dbReference>
<keyword evidence="1" id="KW-0472">Membrane</keyword>
<organism evidence="2 3">
    <name type="scientific">Shewanella aestuarii</name>
    <dbReference type="NCBI Taxonomy" id="1028752"/>
    <lineage>
        <taxon>Bacteria</taxon>
        <taxon>Pseudomonadati</taxon>
        <taxon>Pseudomonadota</taxon>
        <taxon>Gammaproteobacteria</taxon>
        <taxon>Alteromonadales</taxon>
        <taxon>Shewanellaceae</taxon>
        <taxon>Shewanella</taxon>
    </lineage>
</organism>
<proteinExistence type="predicted"/>
<feature type="transmembrane region" description="Helical" evidence="1">
    <location>
        <begin position="71"/>
        <end position="89"/>
    </location>
</feature>